<name>A0A846W546_9NOCA</name>
<dbReference type="AlphaFoldDB" id="A0A846W546"/>
<proteinExistence type="predicted"/>
<dbReference type="Proteomes" id="UP000572007">
    <property type="component" value="Unassembled WGS sequence"/>
</dbReference>
<gene>
    <name evidence="2" type="ORF">HGA10_10960</name>
</gene>
<keyword evidence="1" id="KW-0732">Signal</keyword>
<dbReference type="InterPro" id="IPR019674">
    <property type="entry name" value="Lipoprotein_LpqN/LpqT-like"/>
</dbReference>
<evidence type="ECO:0008006" key="4">
    <source>
        <dbReference type="Google" id="ProtNLM"/>
    </source>
</evidence>
<dbReference type="RefSeq" id="WP_067641928.1">
    <property type="nucleotide sequence ID" value="NZ_JAAXOM010000002.1"/>
</dbReference>
<dbReference type="Pfam" id="PF10738">
    <property type="entry name" value="Lpp-LpqN"/>
    <property type="match status" value="1"/>
</dbReference>
<accession>A0A846W546</accession>
<sequence length="174" mass="19122">MNQSLAEYLHGREIRIIPVHTDTIGAPDIRVVPPEGWLEIGQDAMPGAYAAWANPSADGGGWADNVLVMVGRLTERVDSSELMDCAFVDSRRLPSWIEQSAEFVDCDGYRAATISGLYTGGELRVRTRTQYLLIDVLDHDYLVQYTATVAADSAAWDIIDLPSPLSVVWPPRGC</sequence>
<reference evidence="2 3" key="1">
    <citation type="submission" date="2020-04" db="EMBL/GenBank/DDBJ databases">
        <title>MicrobeNet Type strains.</title>
        <authorList>
            <person name="Nicholson A.C."/>
        </authorList>
    </citation>
    <scope>NUCLEOTIDE SEQUENCE [LARGE SCALE GENOMIC DNA]</scope>
    <source>
        <strain evidence="2 3">DSM 44960</strain>
    </source>
</reference>
<organism evidence="2 3">
    <name type="scientific">Nocardia coubleae</name>
    <dbReference type="NCBI Taxonomy" id="356147"/>
    <lineage>
        <taxon>Bacteria</taxon>
        <taxon>Bacillati</taxon>
        <taxon>Actinomycetota</taxon>
        <taxon>Actinomycetes</taxon>
        <taxon>Mycobacteriales</taxon>
        <taxon>Nocardiaceae</taxon>
        <taxon>Nocardia</taxon>
    </lineage>
</organism>
<dbReference type="Gene3D" id="3.40.1000.10">
    <property type="entry name" value="Mog1/PsbP, alpha/beta/alpha sandwich"/>
    <property type="match status" value="1"/>
</dbReference>
<protein>
    <recommendedName>
        <fullName evidence="4">Lipoprotein LpqN</fullName>
    </recommendedName>
</protein>
<comment type="caution">
    <text evidence="2">The sequence shown here is derived from an EMBL/GenBank/DDBJ whole genome shotgun (WGS) entry which is preliminary data.</text>
</comment>
<evidence type="ECO:0000256" key="1">
    <source>
        <dbReference type="ARBA" id="ARBA00022729"/>
    </source>
</evidence>
<evidence type="ECO:0000313" key="3">
    <source>
        <dbReference type="Proteomes" id="UP000572007"/>
    </source>
</evidence>
<dbReference type="EMBL" id="JAAXOM010000002">
    <property type="protein sequence ID" value="NKX87834.1"/>
    <property type="molecule type" value="Genomic_DNA"/>
</dbReference>
<evidence type="ECO:0000313" key="2">
    <source>
        <dbReference type="EMBL" id="NKX87834.1"/>
    </source>
</evidence>
<keyword evidence="3" id="KW-1185">Reference proteome</keyword>